<gene>
    <name evidence="3" type="ORF">HMPREF1541_04675</name>
</gene>
<name>W2RXC0_CYPE1</name>
<dbReference type="AlphaFoldDB" id="W2RXC0"/>
<organism evidence="3 4">
    <name type="scientific">Cyphellophora europaea (strain CBS 101466)</name>
    <name type="common">Phialophora europaea</name>
    <dbReference type="NCBI Taxonomy" id="1220924"/>
    <lineage>
        <taxon>Eukaryota</taxon>
        <taxon>Fungi</taxon>
        <taxon>Dikarya</taxon>
        <taxon>Ascomycota</taxon>
        <taxon>Pezizomycotina</taxon>
        <taxon>Eurotiomycetes</taxon>
        <taxon>Chaetothyriomycetidae</taxon>
        <taxon>Chaetothyriales</taxon>
        <taxon>Cyphellophoraceae</taxon>
        <taxon>Cyphellophora</taxon>
    </lineage>
</organism>
<dbReference type="VEuPathDB" id="FungiDB:HMPREF1541_04675"/>
<dbReference type="GO" id="GO:0000184">
    <property type="term" value="P:nuclear-transcribed mRNA catabolic process, nonsense-mediated decay"/>
    <property type="evidence" value="ECO:0007669"/>
    <property type="project" value="TreeGrafter"/>
</dbReference>
<dbReference type="FunFam" id="1.25.40.10:FF:000202">
    <property type="entry name" value="Unplaced genomic scaffold supercont1.7, whole genome shotgun sequence"/>
    <property type="match status" value="1"/>
</dbReference>
<feature type="region of interest" description="Disordered" evidence="1">
    <location>
        <begin position="1"/>
        <end position="135"/>
    </location>
</feature>
<dbReference type="GeneID" id="19972014"/>
<dbReference type="STRING" id="1220924.W2RXC0"/>
<dbReference type="InterPro" id="IPR018834">
    <property type="entry name" value="DNA/RNA-bd_Est1-type"/>
</dbReference>
<feature type="domain" description="DNA/RNA-binding" evidence="2">
    <location>
        <begin position="362"/>
        <end position="430"/>
    </location>
</feature>
<dbReference type="EMBL" id="KB822720">
    <property type="protein sequence ID" value="ETN40398.1"/>
    <property type="molecule type" value="Genomic_DNA"/>
</dbReference>
<dbReference type="HOGENOM" id="CLU_010014_4_1_1"/>
<dbReference type="Proteomes" id="UP000030752">
    <property type="component" value="Unassembled WGS sequence"/>
</dbReference>
<dbReference type="Pfam" id="PF10373">
    <property type="entry name" value="EST1_DNA_bind"/>
    <property type="match status" value="1"/>
</dbReference>
<dbReference type="RefSeq" id="XP_008717241.1">
    <property type="nucleotide sequence ID" value="XM_008719019.1"/>
</dbReference>
<evidence type="ECO:0000313" key="4">
    <source>
        <dbReference type="Proteomes" id="UP000030752"/>
    </source>
</evidence>
<dbReference type="GO" id="GO:0005697">
    <property type="term" value="C:telomerase holoenzyme complex"/>
    <property type="evidence" value="ECO:0007669"/>
    <property type="project" value="TreeGrafter"/>
</dbReference>
<dbReference type="Gene3D" id="1.25.40.10">
    <property type="entry name" value="Tetratricopeptide repeat domain"/>
    <property type="match status" value="1"/>
</dbReference>
<dbReference type="InterPro" id="IPR011990">
    <property type="entry name" value="TPR-like_helical_dom_sf"/>
</dbReference>
<reference evidence="3 4" key="1">
    <citation type="submission" date="2013-03" db="EMBL/GenBank/DDBJ databases">
        <title>The Genome Sequence of Phialophora europaea CBS 101466.</title>
        <authorList>
            <consortium name="The Broad Institute Genomics Platform"/>
            <person name="Cuomo C."/>
            <person name="de Hoog S."/>
            <person name="Gorbushina A."/>
            <person name="Walker B."/>
            <person name="Young S.K."/>
            <person name="Zeng Q."/>
            <person name="Gargeya S."/>
            <person name="Fitzgerald M."/>
            <person name="Haas B."/>
            <person name="Abouelleil A."/>
            <person name="Allen A.W."/>
            <person name="Alvarado L."/>
            <person name="Arachchi H.M."/>
            <person name="Berlin A.M."/>
            <person name="Chapman S.B."/>
            <person name="Gainer-Dewar J."/>
            <person name="Goldberg J."/>
            <person name="Griggs A."/>
            <person name="Gujja S."/>
            <person name="Hansen M."/>
            <person name="Howarth C."/>
            <person name="Imamovic A."/>
            <person name="Ireland A."/>
            <person name="Larimer J."/>
            <person name="McCowan C."/>
            <person name="Murphy C."/>
            <person name="Pearson M."/>
            <person name="Poon T.W."/>
            <person name="Priest M."/>
            <person name="Roberts A."/>
            <person name="Saif S."/>
            <person name="Shea T."/>
            <person name="Sisk P."/>
            <person name="Sykes S."/>
            <person name="Wortman J."/>
            <person name="Nusbaum C."/>
            <person name="Birren B."/>
        </authorList>
    </citation>
    <scope>NUCLEOTIDE SEQUENCE [LARGE SCALE GENOMIC DNA]</scope>
    <source>
        <strain evidence="3 4">CBS 101466</strain>
    </source>
</reference>
<dbReference type="GO" id="GO:0070034">
    <property type="term" value="F:telomerase RNA binding"/>
    <property type="evidence" value="ECO:0007669"/>
    <property type="project" value="TreeGrafter"/>
</dbReference>
<dbReference type="PANTHER" id="PTHR15696:SF0">
    <property type="entry name" value="TELOMERASE-BINDING PROTEIN EST1A"/>
    <property type="match status" value="1"/>
</dbReference>
<evidence type="ECO:0000313" key="3">
    <source>
        <dbReference type="EMBL" id="ETN40398.1"/>
    </source>
</evidence>
<dbReference type="PANTHER" id="PTHR15696">
    <property type="entry name" value="SMG-7 SUPPRESSOR WITH MORPHOLOGICAL EFFECT ON GENITALIA PROTEIN 7"/>
    <property type="match status" value="1"/>
</dbReference>
<dbReference type="InParanoid" id="W2RXC0"/>
<protein>
    <recommendedName>
        <fullName evidence="2">DNA/RNA-binding domain-containing protein</fullName>
    </recommendedName>
</protein>
<evidence type="ECO:0000259" key="2">
    <source>
        <dbReference type="Pfam" id="PF10373"/>
    </source>
</evidence>
<evidence type="ECO:0000256" key="1">
    <source>
        <dbReference type="SAM" id="MobiDB-lite"/>
    </source>
</evidence>
<feature type="compositionally biased region" description="Polar residues" evidence="1">
    <location>
        <begin position="1"/>
        <end position="13"/>
    </location>
</feature>
<proteinExistence type="predicted"/>
<feature type="region of interest" description="Disordered" evidence="1">
    <location>
        <begin position="157"/>
        <end position="186"/>
    </location>
</feature>
<keyword evidence="4" id="KW-1185">Reference proteome</keyword>
<dbReference type="OrthoDB" id="2017974at2759"/>
<feature type="compositionally biased region" description="Polar residues" evidence="1">
    <location>
        <begin position="49"/>
        <end position="58"/>
    </location>
</feature>
<sequence length="817" mass="91073">MSDQDQQPSNGSGNKAKDGGGRGRFSTLFSISRKTVGVHPGQPKLSPRHTAQAQYSSPNEKEQPAEQPEPASSGAKSLTRRTSPEVGSLVNELSLRDGPRSQQTSVSHKRTAEQSPQSKRHKHSTQAPASAAIAPRQHVHDAGHNPVSTTAQHPSLSILAQGGPGASSYNDSPTSPEDGYDVDQPEGDITMLLQPETKRITQDQLINEVKGIYAGLVMVERKCVEITQARATAASKLTHDQWQALIALHRTLLNEHHDFFLASQHPTASPALRRLATKYAMPARMWRHAIHSFLELLRQQLPHSLEHMLSFVYIAYAMMALLMESVPSFLETWIECLGDLARYRMAIEEADMRDREIWSNVARTWYNKAADRSPNVGRIQHHLAVLARPNIVQQLFFYTKALVSVVPFTNARDSIMLLFNPLLDKDDASHFDRYPVVEASFVTAFGLLFTRGHPLEYHTLIQACLTGLDEQIIRMGAKWKTQGPEVAATLIAGAFDFGHEQNPIWTMYQDFLVTVKSRRSSPEPTNPAILDAEDAETRTILQHEFWANLNTSDAALRKAIPRNAGAVDISSTEAITINVLGAFRSAVAINSRKIGDRNIVPFMHFVLSFTWSLSYVGRAMIYLESQIPWQCLVTFLNTVTRSGVSYDRVEAEAFPQSINGTGHQLPEDWLARGLVWTQHVYPHDFFRINVTDEDERTLELPSHTAPRAERCLWLGVRLASLKRYIDYDTTTKEFSVSEYALSLEQGALGKSQQSIPSPNDTLAEKPLRPEVAHHEIPMSDMQSGDARTVETDADYVVIDRADPALADRDNDKSMTGG</sequence>
<dbReference type="SUPFAM" id="SSF48452">
    <property type="entry name" value="TPR-like"/>
    <property type="match status" value="1"/>
</dbReference>
<dbReference type="GO" id="GO:0042162">
    <property type="term" value="F:telomeric DNA binding"/>
    <property type="evidence" value="ECO:0007669"/>
    <property type="project" value="TreeGrafter"/>
</dbReference>
<dbReference type="eggNOG" id="ENOG502QQKF">
    <property type="taxonomic scope" value="Eukaryota"/>
</dbReference>
<accession>W2RXC0</accession>
<dbReference type="InterPro" id="IPR045153">
    <property type="entry name" value="Est1/Ebs1-like"/>
</dbReference>